<comment type="caution">
    <text evidence="1">The sequence shown here is derived from an EMBL/GenBank/DDBJ whole genome shotgun (WGS) entry which is preliminary data.</text>
</comment>
<evidence type="ECO:0000313" key="1">
    <source>
        <dbReference type="EMBL" id="KAJ8913362.1"/>
    </source>
</evidence>
<sequence length="62" mass="7125">MEDDSNWDRLCKCPGIDATENFYKLLDSSKLVYKPGKFGREGEFKLLTVDTATVLKFVTFDK</sequence>
<gene>
    <name evidence="1" type="ORF">NQ315_008752</name>
</gene>
<dbReference type="Proteomes" id="UP001159042">
    <property type="component" value="Unassembled WGS sequence"/>
</dbReference>
<proteinExistence type="predicted"/>
<dbReference type="AlphaFoldDB" id="A0AAV8VH05"/>
<evidence type="ECO:0000313" key="2">
    <source>
        <dbReference type="Proteomes" id="UP001159042"/>
    </source>
</evidence>
<keyword evidence="2" id="KW-1185">Reference proteome</keyword>
<accession>A0AAV8VH05</accession>
<name>A0AAV8VH05_9CUCU</name>
<organism evidence="1 2">
    <name type="scientific">Exocentrus adspersus</name>
    <dbReference type="NCBI Taxonomy" id="1586481"/>
    <lineage>
        <taxon>Eukaryota</taxon>
        <taxon>Metazoa</taxon>
        <taxon>Ecdysozoa</taxon>
        <taxon>Arthropoda</taxon>
        <taxon>Hexapoda</taxon>
        <taxon>Insecta</taxon>
        <taxon>Pterygota</taxon>
        <taxon>Neoptera</taxon>
        <taxon>Endopterygota</taxon>
        <taxon>Coleoptera</taxon>
        <taxon>Polyphaga</taxon>
        <taxon>Cucujiformia</taxon>
        <taxon>Chrysomeloidea</taxon>
        <taxon>Cerambycidae</taxon>
        <taxon>Lamiinae</taxon>
        <taxon>Acanthocinini</taxon>
        <taxon>Exocentrus</taxon>
    </lineage>
</organism>
<reference evidence="1 2" key="1">
    <citation type="journal article" date="2023" name="Insect Mol. Biol.">
        <title>Genome sequencing provides insights into the evolution of gene families encoding plant cell wall-degrading enzymes in longhorned beetles.</title>
        <authorList>
            <person name="Shin N.R."/>
            <person name="Okamura Y."/>
            <person name="Kirsch R."/>
            <person name="Pauchet Y."/>
        </authorList>
    </citation>
    <scope>NUCLEOTIDE SEQUENCE [LARGE SCALE GENOMIC DNA]</scope>
    <source>
        <strain evidence="1">EAD_L_NR</strain>
    </source>
</reference>
<dbReference type="EMBL" id="JANEYG010000095">
    <property type="protein sequence ID" value="KAJ8913362.1"/>
    <property type="molecule type" value="Genomic_DNA"/>
</dbReference>
<protein>
    <submittedName>
        <fullName evidence="1">Uncharacterized protein</fullName>
    </submittedName>
</protein>